<dbReference type="STRING" id="1572751.PK98_06850"/>
<organism evidence="1 2">
    <name type="scientific">Croceibacterium mercuriale</name>
    <dbReference type="NCBI Taxonomy" id="1572751"/>
    <lineage>
        <taxon>Bacteria</taxon>
        <taxon>Pseudomonadati</taxon>
        <taxon>Pseudomonadota</taxon>
        <taxon>Alphaproteobacteria</taxon>
        <taxon>Sphingomonadales</taxon>
        <taxon>Erythrobacteraceae</taxon>
        <taxon>Croceibacterium</taxon>
    </lineage>
</organism>
<evidence type="ECO:0000313" key="1">
    <source>
        <dbReference type="EMBL" id="KHL26205.1"/>
    </source>
</evidence>
<dbReference type="InterPro" id="IPR011008">
    <property type="entry name" value="Dimeric_a/b-barrel"/>
</dbReference>
<dbReference type="InterPro" id="IPR009874">
    <property type="entry name" value="DUF1428"/>
</dbReference>
<dbReference type="AlphaFoldDB" id="A0A0B2C221"/>
<dbReference type="Gene3D" id="3.30.70.100">
    <property type="match status" value="1"/>
</dbReference>
<dbReference type="Proteomes" id="UP000030988">
    <property type="component" value="Unassembled WGS sequence"/>
</dbReference>
<dbReference type="Pfam" id="PF07237">
    <property type="entry name" value="DUF1428"/>
    <property type="match status" value="1"/>
</dbReference>
<evidence type="ECO:0000313" key="2">
    <source>
        <dbReference type="Proteomes" id="UP000030988"/>
    </source>
</evidence>
<protein>
    <submittedName>
        <fullName evidence="1">RNA signal recognition particle 4.5S RNA</fullName>
    </submittedName>
</protein>
<keyword evidence="2" id="KW-1185">Reference proteome</keyword>
<dbReference type="OrthoDB" id="9792392at2"/>
<name>A0A0B2C221_9SPHN</name>
<sequence length="118" mass="13260">MMYVTGFLLAVPAAKKEAYREMAASAGPFFQKHGAVEIMEAWEEDVRNGEHTDFRMAVKAEAGEKIVFSWIVWPSKEAADAAEKAMETDPDMQMPDEMPFDGKRMIYGGFSPIYTLGR</sequence>
<comment type="caution">
    <text evidence="1">The sequence shown here is derived from an EMBL/GenBank/DDBJ whole genome shotgun (WGS) entry which is preliminary data.</text>
</comment>
<gene>
    <name evidence="1" type="ORF">PK98_06850</name>
</gene>
<reference evidence="1 2" key="1">
    <citation type="submission" date="2014-11" db="EMBL/GenBank/DDBJ databases">
        <title>Draft genome sequence of Kirrobacter mercurialis.</title>
        <authorList>
            <person name="Coil D.A."/>
            <person name="Eisen J.A."/>
        </authorList>
    </citation>
    <scope>NUCLEOTIDE SEQUENCE [LARGE SCALE GENOMIC DNA]</scope>
    <source>
        <strain evidence="1 2">Coronado</strain>
    </source>
</reference>
<proteinExistence type="predicted"/>
<dbReference type="SUPFAM" id="SSF54909">
    <property type="entry name" value="Dimeric alpha+beta barrel"/>
    <property type="match status" value="1"/>
</dbReference>
<dbReference type="PIRSF" id="PIRSF007028">
    <property type="entry name" value="UCP007028"/>
    <property type="match status" value="1"/>
</dbReference>
<dbReference type="EMBL" id="JTDN01000001">
    <property type="protein sequence ID" value="KHL26205.1"/>
    <property type="molecule type" value="Genomic_DNA"/>
</dbReference>
<accession>A0A0B2C221</accession>